<reference evidence="4" key="1">
    <citation type="submission" date="2017-02" db="UniProtKB">
        <authorList>
            <consortium name="WormBaseParasite"/>
        </authorList>
    </citation>
    <scope>IDENTIFICATION</scope>
</reference>
<dbReference type="WBParaSite" id="HPLM_0000027901-mRNA-1">
    <property type="protein sequence ID" value="HPLM_0000027901-mRNA-1"/>
    <property type="gene ID" value="HPLM_0000027901"/>
</dbReference>
<dbReference type="Proteomes" id="UP000268014">
    <property type="component" value="Unassembled WGS sequence"/>
</dbReference>
<evidence type="ECO:0000313" key="3">
    <source>
        <dbReference type="Proteomes" id="UP000268014"/>
    </source>
</evidence>
<evidence type="ECO:0000313" key="2">
    <source>
        <dbReference type="EMBL" id="VDO04958.1"/>
    </source>
</evidence>
<evidence type="ECO:0000313" key="4">
    <source>
        <dbReference type="WBParaSite" id="HPLM_0000027901-mRNA-1"/>
    </source>
</evidence>
<keyword evidence="3" id="KW-1185">Reference proteome</keyword>
<dbReference type="OMA" id="ITICCGY"/>
<dbReference type="OrthoDB" id="6510177at2759"/>
<dbReference type="GO" id="GO:0018996">
    <property type="term" value="P:molting cycle, collagen and cuticulin-based cuticle"/>
    <property type="evidence" value="ECO:0007669"/>
    <property type="project" value="TreeGrafter"/>
</dbReference>
<accession>A0A0N4VSL2</accession>
<keyword evidence="1" id="KW-1133">Transmembrane helix</keyword>
<dbReference type="GO" id="GO:0005886">
    <property type="term" value="C:plasma membrane"/>
    <property type="evidence" value="ECO:0007669"/>
    <property type="project" value="TreeGrafter"/>
</dbReference>
<sequence>MLRFDCVEQPISRFFYNYGRYLAKNPLPFIVFPVLFTLAMAVGFLHMQPNTDAIYLFTPVGAQSKVERQAIHEKWPLSYDNYVAGRAVTQNREVQVRINLHLPLRPLNTLEVDPLQVIALARDDGNILEHHYAEAVFRLDRYIQKRFVFSKYASSINTATTHITIYVFSIK</sequence>
<proteinExistence type="predicted"/>
<reference evidence="2 3" key="2">
    <citation type="submission" date="2018-11" db="EMBL/GenBank/DDBJ databases">
        <authorList>
            <consortium name="Pathogen Informatics"/>
        </authorList>
    </citation>
    <scope>NUCLEOTIDE SEQUENCE [LARGE SCALE GENOMIC DNA]</scope>
    <source>
        <strain evidence="2 3">MHpl1</strain>
    </source>
</reference>
<dbReference type="AlphaFoldDB" id="A0A0N4VSL2"/>
<keyword evidence="1" id="KW-0472">Membrane</keyword>
<feature type="transmembrane region" description="Helical" evidence="1">
    <location>
        <begin position="27"/>
        <end position="45"/>
    </location>
</feature>
<dbReference type="GO" id="GO:0030659">
    <property type="term" value="C:cytoplasmic vesicle membrane"/>
    <property type="evidence" value="ECO:0007669"/>
    <property type="project" value="TreeGrafter"/>
</dbReference>
<gene>
    <name evidence="2" type="ORF">HPLM_LOCUS280</name>
</gene>
<evidence type="ECO:0000256" key="1">
    <source>
        <dbReference type="SAM" id="Phobius"/>
    </source>
</evidence>
<dbReference type="InterPro" id="IPR051697">
    <property type="entry name" value="Patched_domain-protein"/>
</dbReference>
<name>A0A0N4VSL2_HAEPC</name>
<organism evidence="4">
    <name type="scientific">Haemonchus placei</name>
    <name type="common">Barber's pole worm</name>
    <dbReference type="NCBI Taxonomy" id="6290"/>
    <lineage>
        <taxon>Eukaryota</taxon>
        <taxon>Metazoa</taxon>
        <taxon>Ecdysozoa</taxon>
        <taxon>Nematoda</taxon>
        <taxon>Chromadorea</taxon>
        <taxon>Rhabditida</taxon>
        <taxon>Rhabditina</taxon>
        <taxon>Rhabditomorpha</taxon>
        <taxon>Strongyloidea</taxon>
        <taxon>Trichostrongylidae</taxon>
        <taxon>Haemonchus</taxon>
    </lineage>
</organism>
<dbReference type="PANTHER" id="PTHR10796:SF92">
    <property type="entry name" value="PATCHED-RELATED, ISOFORM A"/>
    <property type="match status" value="1"/>
</dbReference>
<dbReference type="PANTHER" id="PTHR10796">
    <property type="entry name" value="PATCHED-RELATED"/>
    <property type="match status" value="1"/>
</dbReference>
<dbReference type="GO" id="GO:0006897">
    <property type="term" value="P:endocytosis"/>
    <property type="evidence" value="ECO:0007669"/>
    <property type="project" value="TreeGrafter"/>
</dbReference>
<protein>
    <submittedName>
        <fullName evidence="4">Acriflavin resistance protein</fullName>
    </submittedName>
</protein>
<dbReference type="EMBL" id="UZAF01000166">
    <property type="protein sequence ID" value="VDO04958.1"/>
    <property type="molecule type" value="Genomic_DNA"/>
</dbReference>
<keyword evidence="1" id="KW-0812">Transmembrane</keyword>